<evidence type="ECO:0000259" key="4">
    <source>
        <dbReference type="PROSITE" id="PS51077"/>
    </source>
</evidence>
<dbReference type="SUPFAM" id="SSF55781">
    <property type="entry name" value="GAF domain-like"/>
    <property type="match status" value="1"/>
</dbReference>
<gene>
    <name evidence="6" type="ORF">VF724_20540</name>
</gene>
<proteinExistence type="predicted"/>
<keyword evidence="2" id="KW-0238">DNA-binding</keyword>
<dbReference type="InterPro" id="IPR050707">
    <property type="entry name" value="HTH_MetabolicPath_Reg"/>
</dbReference>
<dbReference type="RefSeq" id="WP_371756128.1">
    <property type="nucleotide sequence ID" value="NZ_JAYJLD010000065.1"/>
</dbReference>
<reference evidence="6" key="1">
    <citation type="submission" date="2023-12" db="EMBL/GenBank/DDBJ databases">
        <title>Fervidustalea candida gen. nov., sp. nov., a novel member of the family Paenibacillaceae isolated from a geothermal area.</title>
        <authorList>
            <person name="Li W.-J."/>
            <person name="Jiao J.-Y."/>
            <person name="Chen Y."/>
        </authorList>
    </citation>
    <scope>NUCLEOTIDE SEQUENCE</scope>
    <source>
        <strain evidence="6">SYSU GA230002</strain>
    </source>
</reference>
<dbReference type="SUPFAM" id="SSF46785">
    <property type="entry name" value="Winged helix' DNA-binding domain"/>
    <property type="match status" value="1"/>
</dbReference>
<dbReference type="Proteomes" id="UP001310386">
    <property type="component" value="Unassembled WGS sequence"/>
</dbReference>
<feature type="domain" description="HTH iclR-type" evidence="4">
    <location>
        <begin position="9"/>
        <end position="71"/>
    </location>
</feature>
<evidence type="ECO:0000313" key="6">
    <source>
        <dbReference type="EMBL" id="MEB3104005.1"/>
    </source>
</evidence>
<dbReference type="PROSITE" id="PS51077">
    <property type="entry name" value="HTH_ICLR"/>
    <property type="match status" value="1"/>
</dbReference>
<feature type="domain" description="IclR-ED" evidence="5">
    <location>
        <begin position="72"/>
        <end position="253"/>
    </location>
</feature>
<keyword evidence="1" id="KW-0805">Transcription regulation</keyword>
<evidence type="ECO:0000256" key="2">
    <source>
        <dbReference type="ARBA" id="ARBA00023125"/>
    </source>
</evidence>
<evidence type="ECO:0000259" key="5">
    <source>
        <dbReference type="PROSITE" id="PS51078"/>
    </source>
</evidence>
<dbReference type="InterPro" id="IPR014757">
    <property type="entry name" value="Tscrpt_reg_IclR_C"/>
</dbReference>
<name>A0ABU5ZNB3_9BACL</name>
<evidence type="ECO:0000313" key="7">
    <source>
        <dbReference type="Proteomes" id="UP001310386"/>
    </source>
</evidence>
<evidence type="ECO:0000256" key="3">
    <source>
        <dbReference type="ARBA" id="ARBA00023163"/>
    </source>
</evidence>
<accession>A0ABU5ZNB3</accession>
<dbReference type="PROSITE" id="PS51078">
    <property type="entry name" value="ICLR_ED"/>
    <property type="match status" value="1"/>
</dbReference>
<keyword evidence="3" id="KW-0804">Transcription</keyword>
<dbReference type="InterPro" id="IPR036390">
    <property type="entry name" value="WH_DNA-bd_sf"/>
</dbReference>
<evidence type="ECO:0000256" key="1">
    <source>
        <dbReference type="ARBA" id="ARBA00023015"/>
    </source>
</evidence>
<dbReference type="Gene3D" id="3.30.450.40">
    <property type="match status" value="1"/>
</dbReference>
<comment type="caution">
    <text evidence="6">The sequence shown here is derived from an EMBL/GenBank/DDBJ whole genome shotgun (WGS) entry which is preliminary data.</text>
</comment>
<keyword evidence="7" id="KW-1185">Reference proteome</keyword>
<dbReference type="Pfam" id="PF01614">
    <property type="entry name" value="IclR_C"/>
    <property type="match status" value="1"/>
</dbReference>
<dbReference type="PANTHER" id="PTHR30136:SF35">
    <property type="entry name" value="HTH-TYPE TRANSCRIPTIONAL REGULATOR RV1719"/>
    <property type="match status" value="1"/>
</dbReference>
<protein>
    <submittedName>
        <fullName evidence="6">IclR family transcriptional regulator</fullName>
    </submittedName>
</protein>
<dbReference type="PANTHER" id="PTHR30136">
    <property type="entry name" value="HELIX-TURN-HELIX TRANSCRIPTIONAL REGULATOR, ICLR FAMILY"/>
    <property type="match status" value="1"/>
</dbReference>
<dbReference type="InterPro" id="IPR005471">
    <property type="entry name" value="Tscrpt_reg_IclR_N"/>
</dbReference>
<dbReference type="Pfam" id="PF09339">
    <property type="entry name" value="HTH_IclR"/>
    <property type="match status" value="1"/>
</dbReference>
<dbReference type="InterPro" id="IPR029016">
    <property type="entry name" value="GAF-like_dom_sf"/>
</dbReference>
<dbReference type="EMBL" id="JAYJLD010000065">
    <property type="protein sequence ID" value="MEB3104005.1"/>
    <property type="molecule type" value="Genomic_DNA"/>
</dbReference>
<dbReference type="SMART" id="SM00346">
    <property type="entry name" value="HTH_ICLR"/>
    <property type="match status" value="1"/>
</dbReference>
<sequence>MRDVNMGSIRSIDRAIDILQTFSIEKPYLTVEEIAKATKIPNSTVYRILCTLERRGLVQFDEKTATYKLGLRMLEFSYHLNSVLDIKQEAKDLLTELHQKTNQTVLMAVREGDQIIYIFKKEKYEGLKFSSYVGQRRPFIYGILGPVLLAHLPDAEITRILSVPVQKHTQYTVTNEEQILVRLRKIKQDGYYIESNETTVGVTGIGAPVFDINGKVMAAIGVVGPSIQIDDQIEHIKPLLLDTSCRVSLRMGYRSEQ</sequence>
<organism evidence="6 7">
    <name type="scientific">Ferviditalea candida</name>
    <dbReference type="NCBI Taxonomy" id="3108399"/>
    <lineage>
        <taxon>Bacteria</taxon>
        <taxon>Bacillati</taxon>
        <taxon>Bacillota</taxon>
        <taxon>Bacilli</taxon>
        <taxon>Bacillales</taxon>
        <taxon>Paenibacillaceae</taxon>
        <taxon>Ferviditalea</taxon>
    </lineage>
</organism>
<dbReference type="Gene3D" id="1.10.10.10">
    <property type="entry name" value="Winged helix-like DNA-binding domain superfamily/Winged helix DNA-binding domain"/>
    <property type="match status" value="1"/>
</dbReference>
<dbReference type="InterPro" id="IPR036388">
    <property type="entry name" value="WH-like_DNA-bd_sf"/>
</dbReference>